<dbReference type="PANTHER" id="PTHR11538">
    <property type="entry name" value="PHENYLALANYL-TRNA SYNTHETASE"/>
    <property type="match status" value="1"/>
</dbReference>
<dbReference type="Proteomes" id="UP000034508">
    <property type="component" value="Unassembled WGS sequence"/>
</dbReference>
<dbReference type="GO" id="GO:0006432">
    <property type="term" value="P:phenylalanyl-tRNA aminoacylation"/>
    <property type="evidence" value="ECO:0007669"/>
    <property type="project" value="TreeGrafter"/>
</dbReference>
<reference evidence="9 10" key="1">
    <citation type="journal article" date="2015" name="Nature">
        <title>rRNA introns, odd ribosomes, and small enigmatic genomes across a large radiation of phyla.</title>
        <authorList>
            <person name="Brown C.T."/>
            <person name="Hug L.A."/>
            <person name="Thomas B.C."/>
            <person name="Sharon I."/>
            <person name="Castelle C.J."/>
            <person name="Singh A."/>
            <person name="Wilkins M.J."/>
            <person name="Williams K.H."/>
            <person name="Banfield J.F."/>
        </authorList>
    </citation>
    <scope>NUCLEOTIDE SEQUENCE [LARGE SCALE GENOMIC DNA]</scope>
</reference>
<feature type="domain" description="Aminoacyl-transfer RNA synthetases class-II family profile" evidence="8">
    <location>
        <begin position="10"/>
        <end position="243"/>
    </location>
</feature>
<dbReference type="AlphaFoldDB" id="A0A0G0IQL6"/>
<evidence type="ECO:0000256" key="4">
    <source>
        <dbReference type="ARBA" id="ARBA00022840"/>
    </source>
</evidence>
<dbReference type="CDD" id="cd00496">
    <property type="entry name" value="PheRS_alpha_core"/>
    <property type="match status" value="1"/>
</dbReference>
<dbReference type="Pfam" id="PF01409">
    <property type="entry name" value="tRNA-synt_2d"/>
    <property type="match status" value="1"/>
</dbReference>
<keyword evidence="3" id="KW-0547">Nucleotide-binding</keyword>
<protein>
    <recommendedName>
        <fullName evidence="1">phenylalanine--tRNA ligase</fullName>
        <ecNumber evidence="1">6.1.1.20</ecNumber>
    </recommendedName>
</protein>
<evidence type="ECO:0000313" key="10">
    <source>
        <dbReference type="Proteomes" id="UP000034508"/>
    </source>
</evidence>
<accession>A0A0G0IQL6</accession>
<dbReference type="Gene3D" id="3.30.930.10">
    <property type="entry name" value="Bira Bifunctional Protein, Domain 2"/>
    <property type="match status" value="1"/>
</dbReference>
<organism evidence="9 10">
    <name type="scientific">Berkelbacteria bacterium GW2011_GWA1_36_9</name>
    <dbReference type="NCBI Taxonomy" id="1618331"/>
    <lineage>
        <taxon>Bacteria</taxon>
        <taxon>Candidatus Berkelbacteria</taxon>
    </lineage>
</organism>
<evidence type="ECO:0000256" key="2">
    <source>
        <dbReference type="ARBA" id="ARBA00022598"/>
    </source>
</evidence>
<evidence type="ECO:0000256" key="5">
    <source>
        <dbReference type="ARBA" id="ARBA00022917"/>
    </source>
</evidence>
<proteinExistence type="predicted"/>
<keyword evidence="4" id="KW-0067">ATP-binding</keyword>
<dbReference type="EMBL" id="LBSM01000006">
    <property type="protein sequence ID" value="KKQ18311.1"/>
    <property type="molecule type" value="Genomic_DNA"/>
</dbReference>
<dbReference type="InterPro" id="IPR045864">
    <property type="entry name" value="aa-tRNA-synth_II/BPL/LPL"/>
</dbReference>
<dbReference type="PATRIC" id="fig|1618331.3.peg.452"/>
<sequence>MIKGHLHPLTQVERELVRIFSKLGFEVVEGPLIESEWYNFDALNIAKDHPARDMQDTFSLKNLPDKVLRTHTSAVQVAYMEKHQPPFRIVVPGEVFRRDALDASHSPDFYQIEALMVDKNVTLADLKGTLSLFIKEFFGENTKIRWRPGYFSFVEPGMEVDISCTICSGKGCPTCKKTGWVELLGAGMVHPNVFKSAGYDLDPPAGGVSGFAFGVGLDRLVMMKYNISDIRLLYSGDLRFLKQF</sequence>
<evidence type="ECO:0000256" key="3">
    <source>
        <dbReference type="ARBA" id="ARBA00022741"/>
    </source>
</evidence>
<evidence type="ECO:0000256" key="7">
    <source>
        <dbReference type="ARBA" id="ARBA00049255"/>
    </source>
</evidence>
<comment type="catalytic activity">
    <reaction evidence="7">
        <text>tRNA(Phe) + L-phenylalanine + ATP = L-phenylalanyl-tRNA(Phe) + AMP + diphosphate + H(+)</text>
        <dbReference type="Rhea" id="RHEA:19413"/>
        <dbReference type="Rhea" id="RHEA-COMP:9668"/>
        <dbReference type="Rhea" id="RHEA-COMP:9699"/>
        <dbReference type="ChEBI" id="CHEBI:15378"/>
        <dbReference type="ChEBI" id="CHEBI:30616"/>
        <dbReference type="ChEBI" id="CHEBI:33019"/>
        <dbReference type="ChEBI" id="CHEBI:58095"/>
        <dbReference type="ChEBI" id="CHEBI:78442"/>
        <dbReference type="ChEBI" id="CHEBI:78531"/>
        <dbReference type="ChEBI" id="CHEBI:456215"/>
        <dbReference type="EC" id="6.1.1.20"/>
    </reaction>
</comment>
<dbReference type="GO" id="GO:0005737">
    <property type="term" value="C:cytoplasm"/>
    <property type="evidence" value="ECO:0007669"/>
    <property type="project" value="TreeGrafter"/>
</dbReference>
<dbReference type="GO" id="GO:0005524">
    <property type="term" value="F:ATP binding"/>
    <property type="evidence" value="ECO:0007669"/>
    <property type="project" value="UniProtKB-KW"/>
</dbReference>
<dbReference type="GO" id="GO:0000049">
    <property type="term" value="F:tRNA binding"/>
    <property type="evidence" value="ECO:0007669"/>
    <property type="project" value="InterPro"/>
</dbReference>
<dbReference type="InterPro" id="IPR002319">
    <property type="entry name" value="Phenylalanyl-tRNA_Synthase"/>
</dbReference>
<evidence type="ECO:0000313" key="9">
    <source>
        <dbReference type="EMBL" id="KKQ18311.1"/>
    </source>
</evidence>
<dbReference type="PROSITE" id="PS50862">
    <property type="entry name" value="AA_TRNA_LIGASE_II"/>
    <property type="match status" value="1"/>
</dbReference>
<dbReference type="PANTHER" id="PTHR11538:SF41">
    <property type="entry name" value="PHENYLALANINE--TRNA LIGASE, MITOCHONDRIAL"/>
    <property type="match status" value="1"/>
</dbReference>
<dbReference type="InterPro" id="IPR006195">
    <property type="entry name" value="aa-tRNA-synth_II"/>
</dbReference>
<evidence type="ECO:0000256" key="6">
    <source>
        <dbReference type="ARBA" id="ARBA00023146"/>
    </source>
</evidence>
<keyword evidence="6" id="KW-0030">Aminoacyl-tRNA synthetase</keyword>
<comment type="caution">
    <text evidence="9">The sequence shown here is derived from an EMBL/GenBank/DDBJ whole genome shotgun (WGS) entry which is preliminary data.</text>
</comment>
<keyword evidence="5" id="KW-0648">Protein biosynthesis</keyword>
<dbReference type="SUPFAM" id="SSF55681">
    <property type="entry name" value="Class II aaRS and biotin synthetases"/>
    <property type="match status" value="1"/>
</dbReference>
<name>A0A0G0IQL6_9BACT</name>
<dbReference type="EC" id="6.1.1.20" evidence="1"/>
<keyword evidence="2 9" id="KW-0436">Ligase</keyword>
<dbReference type="GO" id="GO:0004826">
    <property type="term" value="F:phenylalanine-tRNA ligase activity"/>
    <property type="evidence" value="ECO:0007669"/>
    <property type="project" value="UniProtKB-EC"/>
</dbReference>
<evidence type="ECO:0000256" key="1">
    <source>
        <dbReference type="ARBA" id="ARBA00012814"/>
    </source>
</evidence>
<gene>
    <name evidence="9" type="ORF">US31_C0006G0042</name>
</gene>
<evidence type="ECO:0000259" key="8">
    <source>
        <dbReference type="PROSITE" id="PS50862"/>
    </source>
</evidence>